<keyword evidence="2" id="KW-1185">Reference proteome</keyword>
<dbReference type="Proteomes" id="UP001163603">
    <property type="component" value="Chromosome 5"/>
</dbReference>
<gene>
    <name evidence="1" type="ORF">Pint_27180</name>
</gene>
<protein>
    <submittedName>
        <fullName evidence="1">Uncharacterized protein</fullName>
    </submittedName>
</protein>
<proteinExistence type="predicted"/>
<accession>A0ACC0YPL3</accession>
<reference evidence="2" key="1">
    <citation type="journal article" date="2023" name="G3 (Bethesda)">
        <title>Genome assembly and association tests identify interacting loci associated with vigor, precocity, and sex in interspecific pistachio rootstocks.</title>
        <authorList>
            <person name="Palmer W."/>
            <person name="Jacygrad E."/>
            <person name="Sagayaradj S."/>
            <person name="Cavanaugh K."/>
            <person name="Han R."/>
            <person name="Bertier L."/>
            <person name="Beede B."/>
            <person name="Kafkas S."/>
            <person name="Golino D."/>
            <person name="Preece J."/>
            <person name="Michelmore R."/>
        </authorList>
    </citation>
    <scope>NUCLEOTIDE SEQUENCE [LARGE SCALE GENOMIC DNA]</scope>
</reference>
<organism evidence="1 2">
    <name type="scientific">Pistacia integerrima</name>
    <dbReference type="NCBI Taxonomy" id="434235"/>
    <lineage>
        <taxon>Eukaryota</taxon>
        <taxon>Viridiplantae</taxon>
        <taxon>Streptophyta</taxon>
        <taxon>Embryophyta</taxon>
        <taxon>Tracheophyta</taxon>
        <taxon>Spermatophyta</taxon>
        <taxon>Magnoliopsida</taxon>
        <taxon>eudicotyledons</taxon>
        <taxon>Gunneridae</taxon>
        <taxon>Pentapetalae</taxon>
        <taxon>rosids</taxon>
        <taxon>malvids</taxon>
        <taxon>Sapindales</taxon>
        <taxon>Anacardiaceae</taxon>
        <taxon>Pistacia</taxon>
    </lineage>
</organism>
<comment type="caution">
    <text evidence="1">The sequence shown here is derived from an EMBL/GenBank/DDBJ whole genome shotgun (WGS) entry which is preliminary data.</text>
</comment>
<evidence type="ECO:0000313" key="1">
    <source>
        <dbReference type="EMBL" id="KAJ0040005.1"/>
    </source>
</evidence>
<evidence type="ECO:0000313" key="2">
    <source>
        <dbReference type="Proteomes" id="UP001163603"/>
    </source>
</evidence>
<sequence length="115" mass="12984">MLVYSLSDPDSKGYFDLLIKVYPEGKMSQHFASLKPEDVVEVKGPFEKLRYSPNMKKHIGMHKKCKAISSPETSTVLTHAAMPNTKFCDFIIYSHDICIYSEWLAGVSVLTTHQG</sequence>
<dbReference type="EMBL" id="CM047740">
    <property type="protein sequence ID" value="KAJ0040005.1"/>
    <property type="molecule type" value="Genomic_DNA"/>
</dbReference>
<name>A0ACC0YPL3_9ROSI</name>